<comment type="caution">
    <text evidence="3">The sequence shown here is derived from an EMBL/GenBank/DDBJ whole genome shotgun (WGS) entry which is preliminary data.</text>
</comment>
<feature type="signal peptide" evidence="2">
    <location>
        <begin position="1"/>
        <end position="19"/>
    </location>
</feature>
<dbReference type="Proteomes" id="UP001153069">
    <property type="component" value="Unassembled WGS sequence"/>
</dbReference>
<keyword evidence="4" id="KW-1185">Reference proteome</keyword>
<dbReference type="AlphaFoldDB" id="A0A9N8DWW0"/>
<keyword evidence="2" id="KW-0732">Signal</keyword>
<dbReference type="EMBL" id="CAICTM010000436">
    <property type="protein sequence ID" value="CAB9510452.1"/>
    <property type="molecule type" value="Genomic_DNA"/>
</dbReference>
<feature type="chain" id="PRO_5040429119" evidence="2">
    <location>
        <begin position="20"/>
        <end position="442"/>
    </location>
</feature>
<reference evidence="3" key="1">
    <citation type="submission" date="2020-06" db="EMBL/GenBank/DDBJ databases">
        <authorList>
            <consortium name="Plant Systems Biology data submission"/>
        </authorList>
    </citation>
    <scope>NUCLEOTIDE SEQUENCE</scope>
    <source>
        <strain evidence="3">D6</strain>
    </source>
</reference>
<evidence type="ECO:0000256" key="2">
    <source>
        <dbReference type="SAM" id="SignalP"/>
    </source>
</evidence>
<protein>
    <submittedName>
        <fullName evidence="3">Uncharacterized protein</fullName>
    </submittedName>
</protein>
<evidence type="ECO:0000256" key="1">
    <source>
        <dbReference type="SAM" id="MobiDB-lite"/>
    </source>
</evidence>
<sequence>MKISTFATFLLTAGPAVVARPHRVRGRRLQQLVGFGGEPNPSRLPLGPCQGDCDSDADCQQGLVCFQRAAPPPGGAWPEVPGCIGGSQFTAKTDFCIFPILPAEESPPPTIAPTYSPTESPSDVPSLAPSEKPTAFPTKDGATAAPSTPTPTNGPTTETPSTAPSWNAYWDLPEADFVGDGLPSSGLSLGLCQGDCDVDEDCLDELVCYQRRFDEPIPWCRGNALNSVDYCVKPPPTVEEVPPATMSPTTMATAAPTDMVVALQTVGDEPEMPLGICQGDCDTNDDCLDDLICFQRDHVEPVPGCVGTGSVSYDYCIIDPYATASPTMDPNSTPAPSEPITMSPTTTMTDAPTTNTNTGAPTNWDPLVISAFEPPTASPTFQPLLATVDKDSDGPLGLCEGKCKTDDDCEGDLICLDRDSEDEVPGCGGSPHKGDDYCIYPL</sequence>
<evidence type="ECO:0000313" key="4">
    <source>
        <dbReference type="Proteomes" id="UP001153069"/>
    </source>
</evidence>
<feature type="compositionally biased region" description="Low complexity" evidence="1">
    <location>
        <begin position="141"/>
        <end position="163"/>
    </location>
</feature>
<gene>
    <name evidence="3" type="ORF">SEMRO_437_G142740.1</name>
</gene>
<feature type="region of interest" description="Disordered" evidence="1">
    <location>
        <begin position="107"/>
        <end position="164"/>
    </location>
</feature>
<proteinExistence type="predicted"/>
<dbReference type="OrthoDB" id="46933at2759"/>
<organism evidence="3 4">
    <name type="scientific">Seminavis robusta</name>
    <dbReference type="NCBI Taxonomy" id="568900"/>
    <lineage>
        <taxon>Eukaryota</taxon>
        <taxon>Sar</taxon>
        <taxon>Stramenopiles</taxon>
        <taxon>Ochrophyta</taxon>
        <taxon>Bacillariophyta</taxon>
        <taxon>Bacillariophyceae</taxon>
        <taxon>Bacillariophycidae</taxon>
        <taxon>Naviculales</taxon>
        <taxon>Naviculaceae</taxon>
        <taxon>Seminavis</taxon>
    </lineage>
</organism>
<feature type="compositionally biased region" description="Polar residues" evidence="1">
    <location>
        <begin position="113"/>
        <end position="123"/>
    </location>
</feature>
<name>A0A9N8DWW0_9STRA</name>
<evidence type="ECO:0000313" key="3">
    <source>
        <dbReference type="EMBL" id="CAB9510452.1"/>
    </source>
</evidence>
<accession>A0A9N8DWW0</accession>